<dbReference type="Proteomes" id="UP000276776">
    <property type="component" value="Unassembled WGS sequence"/>
</dbReference>
<gene>
    <name evidence="10" type="ORF">TCLT_LOCUS1740</name>
</gene>
<evidence type="ECO:0000313" key="12">
    <source>
        <dbReference type="WBParaSite" id="TCLT_0000173901-mRNA-1"/>
    </source>
</evidence>
<comment type="cofactor">
    <cofactor evidence="1 9">
        <name>heme</name>
        <dbReference type="ChEBI" id="CHEBI:30413"/>
    </cofactor>
</comment>
<dbReference type="SUPFAM" id="SSF48452">
    <property type="entry name" value="TPR-like"/>
    <property type="match status" value="1"/>
</dbReference>
<keyword evidence="4 9" id="KW-0349">Heme</keyword>
<keyword evidence="7" id="KW-0560">Oxidoreductase</keyword>
<accession>A0A158RB28</accession>
<keyword evidence="7" id="KW-0503">Monooxygenase</keyword>
<dbReference type="CDD" id="cd20628">
    <property type="entry name" value="CYP4"/>
    <property type="match status" value="1"/>
</dbReference>
<evidence type="ECO:0000256" key="6">
    <source>
        <dbReference type="ARBA" id="ARBA00023004"/>
    </source>
</evidence>
<evidence type="ECO:0000256" key="4">
    <source>
        <dbReference type="ARBA" id="ARBA00022617"/>
    </source>
</evidence>
<sequence length="985" mass="112043">MDNFADENNKFFEQAQGIAYMLQNREERISRIWFGPWPWVLLYGAEECEAILGSHKLLKKPLQYNLLSGWIGQGLLISEPKKWRRRRKLLTPTFHYDILKDFIDVYNKHGRTLLSKFQKMCGEHYNEIFHTISLCTLDVICEAALGTHVDAQNKPSPYLDAVWKMKYMIHQRTLKAQFYSDIFNNWFGTGKEELKCIEALHEFTGVAIANRKKMADEAGKRRMAFLDLMLDMHAKGYLSLEGIQEEVDTFTFEAHDTTSASMNWFLHLMGTNPDIQAKVQREVDEILGEEDRYVTYEDLGQFKYLEACIKETLRMFPSVPIIARLLTEDTKIGNNILPSGTGVVIIASMVHRDPKYWPDPEVFKPERFISSELKHPYSYIPFSAGARNCIGQRFAIMEEKCVLALLMKHLKVKSKLRTDQMHRCNMKDAETACLDPSGNLLSSSPLPSPSASPVTTLSTAVNSCSESYNKRRFNKCMELLNGMLKESNDNILRCCLRANLALCEAKSKAEFFGLAYKLAICDIFPKFQQSGEILKLEHHCETVAAFNLALNAFGRYNHRTCLELIHSLLSTQTLSGYLASRQSKLALKQVTNLRDNPKWHKASVIQRDYLDCLDSRIRCLLYKTVPDTDINSSKLESLYWCLIQSECDMKNGNSLHAVNRLLARRPSLQDEGRRLVDNALGCIYALSLKKVSLADSYFRSAMLVKQKKNNRQESTIPRYCILYHAALTQLHCGQAESAFTLFLAVLPFYAEQPRIWLRIAECCIQVLTEGEAESEEPSIEIIGEPENGFIIFPSTSNISEKNSNEVVRENKISWEYAAICIRNALLLAGTKREYNHLLPWLYAASAFVDLNLGRYGLALKAACHLACLPQISAHHQLMAVLFKAEALVLLNRLPEALECLTLAIPIHSIPSTVSAVVYNQALLNALSGNFHKAFLTFSLVSFLGKEQGVRIPEALPLGVYINIKLDKEDEARKLLVQHLQEMNFD</sequence>
<evidence type="ECO:0000256" key="1">
    <source>
        <dbReference type="ARBA" id="ARBA00001971"/>
    </source>
</evidence>
<evidence type="ECO:0000313" key="10">
    <source>
        <dbReference type="EMBL" id="VDM97339.1"/>
    </source>
</evidence>
<proteinExistence type="inferred from homology"/>
<dbReference type="GO" id="GO:0004497">
    <property type="term" value="F:monooxygenase activity"/>
    <property type="evidence" value="ECO:0007669"/>
    <property type="project" value="UniProtKB-KW"/>
</dbReference>
<dbReference type="OrthoDB" id="1470350at2759"/>
<dbReference type="PRINTS" id="PR00463">
    <property type="entry name" value="EP450I"/>
</dbReference>
<dbReference type="Pfam" id="PF00067">
    <property type="entry name" value="p450"/>
    <property type="match status" value="1"/>
</dbReference>
<evidence type="ECO:0000256" key="7">
    <source>
        <dbReference type="ARBA" id="ARBA00023033"/>
    </source>
</evidence>
<dbReference type="EMBL" id="UYYF01000256">
    <property type="protein sequence ID" value="VDM97339.1"/>
    <property type="molecule type" value="Genomic_DNA"/>
</dbReference>
<keyword evidence="9" id="KW-0479">Metal-binding</keyword>
<dbReference type="GO" id="GO:0005506">
    <property type="term" value="F:iron ion binding"/>
    <property type="evidence" value="ECO:0007669"/>
    <property type="project" value="InterPro"/>
</dbReference>
<dbReference type="PRINTS" id="PR00385">
    <property type="entry name" value="P450"/>
</dbReference>
<dbReference type="GO" id="GO:0016705">
    <property type="term" value="F:oxidoreductase activity, acting on paired donors, with incorporation or reduction of molecular oxygen"/>
    <property type="evidence" value="ECO:0007669"/>
    <property type="project" value="InterPro"/>
</dbReference>
<reference evidence="12" key="1">
    <citation type="submission" date="2016-04" db="UniProtKB">
        <authorList>
            <consortium name="WormBaseParasite"/>
        </authorList>
    </citation>
    <scope>IDENTIFICATION</scope>
</reference>
<evidence type="ECO:0000313" key="11">
    <source>
        <dbReference type="Proteomes" id="UP000276776"/>
    </source>
</evidence>
<dbReference type="InterPro" id="IPR001128">
    <property type="entry name" value="Cyt_P450"/>
</dbReference>
<evidence type="ECO:0000256" key="5">
    <source>
        <dbReference type="ARBA" id="ARBA00022824"/>
    </source>
</evidence>
<dbReference type="STRING" id="103827.A0A158RB28"/>
<dbReference type="Gene3D" id="1.10.630.10">
    <property type="entry name" value="Cytochrome P450"/>
    <property type="match status" value="1"/>
</dbReference>
<dbReference type="AlphaFoldDB" id="A0A158RB28"/>
<dbReference type="SUPFAM" id="SSF48264">
    <property type="entry name" value="Cytochrome P450"/>
    <property type="match status" value="1"/>
</dbReference>
<comment type="similarity">
    <text evidence="3">Belongs to the cytochrome P450 family.</text>
</comment>
<protein>
    <submittedName>
        <fullName evidence="12">Cytochrome P450 4V2</fullName>
    </submittedName>
</protein>
<comment type="subcellular location">
    <subcellularLocation>
        <location evidence="2">Endoplasmic reticulum membrane</location>
    </subcellularLocation>
</comment>
<dbReference type="PANTHER" id="PTHR24291:SF189">
    <property type="entry name" value="CYTOCHROME P450 4C3-RELATED"/>
    <property type="match status" value="1"/>
</dbReference>
<dbReference type="InterPro" id="IPR002401">
    <property type="entry name" value="Cyt_P450_E_grp-I"/>
</dbReference>
<evidence type="ECO:0000256" key="8">
    <source>
        <dbReference type="ARBA" id="ARBA00023136"/>
    </source>
</evidence>
<name>A0A158RB28_THECL</name>
<dbReference type="WBParaSite" id="TCLT_0000173901-mRNA-1">
    <property type="protein sequence ID" value="TCLT_0000173901-mRNA-1"/>
    <property type="gene ID" value="TCLT_0000173901"/>
</dbReference>
<dbReference type="PROSITE" id="PS00086">
    <property type="entry name" value="CYTOCHROME_P450"/>
    <property type="match status" value="1"/>
</dbReference>
<dbReference type="GO" id="GO:0020037">
    <property type="term" value="F:heme binding"/>
    <property type="evidence" value="ECO:0007669"/>
    <property type="project" value="InterPro"/>
</dbReference>
<dbReference type="OMA" id="RDSITWH"/>
<feature type="binding site" description="axial binding residue" evidence="9">
    <location>
        <position position="389"/>
    </location>
    <ligand>
        <name>heme</name>
        <dbReference type="ChEBI" id="CHEBI:30413"/>
    </ligand>
    <ligandPart>
        <name>Fe</name>
        <dbReference type="ChEBI" id="CHEBI:18248"/>
    </ligandPart>
</feature>
<dbReference type="GO" id="GO:0005789">
    <property type="term" value="C:endoplasmic reticulum membrane"/>
    <property type="evidence" value="ECO:0007669"/>
    <property type="project" value="UniProtKB-SubCell"/>
</dbReference>
<evidence type="ECO:0000256" key="9">
    <source>
        <dbReference type="PIRSR" id="PIRSR602401-1"/>
    </source>
</evidence>
<organism evidence="12">
    <name type="scientific">Thelazia callipaeda</name>
    <name type="common">Oriental eyeworm</name>
    <name type="synonym">Parasitic nematode</name>
    <dbReference type="NCBI Taxonomy" id="103827"/>
    <lineage>
        <taxon>Eukaryota</taxon>
        <taxon>Metazoa</taxon>
        <taxon>Ecdysozoa</taxon>
        <taxon>Nematoda</taxon>
        <taxon>Chromadorea</taxon>
        <taxon>Rhabditida</taxon>
        <taxon>Spirurina</taxon>
        <taxon>Spiruromorpha</taxon>
        <taxon>Thelazioidea</taxon>
        <taxon>Thelaziidae</taxon>
        <taxon>Thelazia</taxon>
    </lineage>
</organism>
<keyword evidence="8" id="KW-0472">Membrane</keyword>
<dbReference type="InterPro" id="IPR017972">
    <property type="entry name" value="Cyt_P450_CS"/>
</dbReference>
<keyword evidence="5" id="KW-0256">Endoplasmic reticulum</keyword>
<keyword evidence="6 9" id="KW-0408">Iron</keyword>
<dbReference type="InterPro" id="IPR036396">
    <property type="entry name" value="Cyt_P450_sf"/>
</dbReference>
<dbReference type="InterPro" id="IPR050196">
    <property type="entry name" value="Cytochrome_P450_Monoox"/>
</dbReference>
<keyword evidence="11" id="KW-1185">Reference proteome</keyword>
<evidence type="ECO:0000256" key="2">
    <source>
        <dbReference type="ARBA" id="ARBA00004586"/>
    </source>
</evidence>
<reference evidence="10 11" key="2">
    <citation type="submission" date="2018-11" db="EMBL/GenBank/DDBJ databases">
        <authorList>
            <consortium name="Pathogen Informatics"/>
        </authorList>
    </citation>
    <scope>NUCLEOTIDE SEQUENCE [LARGE SCALE GENOMIC DNA]</scope>
</reference>
<evidence type="ECO:0000256" key="3">
    <source>
        <dbReference type="ARBA" id="ARBA00010617"/>
    </source>
</evidence>
<dbReference type="Gene3D" id="1.25.40.10">
    <property type="entry name" value="Tetratricopeptide repeat domain"/>
    <property type="match status" value="1"/>
</dbReference>
<dbReference type="InterPro" id="IPR011990">
    <property type="entry name" value="TPR-like_helical_dom_sf"/>
</dbReference>
<dbReference type="PANTHER" id="PTHR24291">
    <property type="entry name" value="CYTOCHROME P450 FAMILY 4"/>
    <property type="match status" value="1"/>
</dbReference>